<accession>A0A412AZW6</accession>
<keyword evidence="2" id="KW-0808">Transferase</keyword>
<dbReference type="PANTHER" id="PTHR43328:SF1">
    <property type="entry name" value="N-ACETYLTRANSFERASE DOMAIN-CONTAINING PROTEIN"/>
    <property type="match status" value="1"/>
</dbReference>
<gene>
    <name evidence="2" type="ORF">DWY96_17015</name>
</gene>
<dbReference type="EMBL" id="QRTF01000066">
    <property type="protein sequence ID" value="RGQ43043.1"/>
    <property type="molecule type" value="Genomic_DNA"/>
</dbReference>
<dbReference type="PANTHER" id="PTHR43328">
    <property type="entry name" value="ACETYLTRANSFERASE-RELATED"/>
    <property type="match status" value="1"/>
</dbReference>
<dbReference type="GO" id="GO:0016747">
    <property type="term" value="F:acyltransferase activity, transferring groups other than amino-acyl groups"/>
    <property type="evidence" value="ECO:0007669"/>
    <property type="project" value="InterPro"/>
</dbReference>
<evidence type="ECO:0000313" key="3">
    <source>
        <dbReference type="Proteomes" id="UP000283738"/>
    </source>
</evidence>
<proteinExistence type="predicted"/>
<dbReference type="Gene3D" id="3.40.630.30">
    <property type="match status" value="1"/>
</dbReference>
<dbReference type="InterPro" id="IPR016181">
    <property type="entry name" value="Acyl_CoA_acyltransferase"/>
</dbReference>
<evidence type="ECO:0000259" key="1">
    <source>
        <dbReference type="PROSITE" id="PS51186"/>
    </source>
</evidence>
<dbReference type="Pfam" id="PF13302">
    <property type="entry name" value="Acetyltransf_3"/>
    <property type="match status" value="1"/>
</dbReference>
<protein>
    <submittedName>
        <fullName evidence="2">N-acetyltransferase</fullName>
    </submittedName>
</protein>
<organism evidence="2 3">
    <name type="scientific">Roseburia inulinivorans</name>
    <dbReference type="NCBI Taxonomy" id="360807"/>
    <lineage>
        <taxon>Bacteria</taxon>
        <taxon>Bacillati</taxon>
        <taxon>Bacillota</taxon>
        <taxon>Clostridia</taxon>
        <taxon>Lachnospirales</taxon>
        <taxon>Lachnospiraceae</taxon>
        <taxon>Roseburia</taxon>
    </lineage>
</organism>
<reference evidence="2 3" key="1">
    <citation type="submission" date="2018-08" db="EMBL/GenBank/DDBJ databases">
        <title>A genome reference for cultivated species of the human gut microbiota.</title>
        <authorList>
            <person name="Zou Y."/>
            <person name="Xue W."/>
            <person name="Luo G."/>
        </authorList>
    </citation>
    <scope>NUCLEOTIDE SEQUENCE [LARGE SCALE GENOMIC DNA]</scope>
    <source>
        <strain evidence="2 3">AF28-15</strain>
    </source>
</reference>
<dbReference type="SUPFAM" id="SSF55729">
    <property type="entry name" value="Acyl-CoA N-acyltransferases (Nat)"/>
    <property type="match status" value="1"/>
</dbReference>
<feature type="domain" description="N-acetyltransferase" evidence="1">
    <location>
        <begin position="30"/>
        <end position="174"/>
    </location>
</feature>
<sequence>MAGHRAAILFNWNFTRCIFMIITLETRTADSVRTYFEKANRPEIKQVLPQKAKTVEEALADYEETLLPNATSFGQTVYVDGKYVGDVWCYCIDMDDEPNCMLSFCIFELEYWSKGIATSAVNMFIKNVCERYNVKTIGAFTFAHNNASIRVLEKNGFVVIEEFEEDGVLSKYLQYEC</sequence>
<dbReference type="Proteomes" id="UP000283738">
    <property type="component" value="Unassembled WGS sequence"/>
</dbReference>
<dbReference type="AlphaFoldDB" id="A0A412AZW6"/>
<dbReference type="InterPro" id="IPR000182">
    <property type="entry name" value="GNAT_dom"/>
</dbReference>
<dbReference type="PROSITE" id="PS51186">
    <property type="entry name" value="GNAT"/>
    <property type="match status" value="1"/>
</dbReference>
<name>A0A412AZW6_9FIRM</name>
<evidence type="ECO:0000313" key="2">
    <source>
        <dbReference type="EMBL" id="RGQ43043.1"/>
    </source>
</evidence>
<comment type="caution">
    <text evidence="2">The sequence shown here is derived from an EMBL/GenBank/DDBJ whole genome shotgun (WGS) entry which is preliminary data.</text>
</comment>